<evidence type="ECO:0000313" key="2">
    <source>
        <dbReference type="EMBL" id="WAS94845.1"/>
    </source>
</evidence>
<feature type="compositionally biased region" description="Low complexity" evidence="1">
    <location>
        <begin position="60"/>
        <end position="137"/>
    </location>
</feature>
<dbReference type="PROSITE" id="PS51257">
    <property type="entry name" value="PROKAR_LIPOPROTEIN"/>
    <property type="match status" value="1"/>
</dbReference>
<keyword evidence="3" id="KW-1185">Reference proteome</keyword>
<protein>
    <submittedName>
        <fullName evidence="2">Uncharacterized protein</fullName>
    </submittedName>
</protein>
<dbReference type="Proteomes" id="UP001164459">
    <property type="component" value="Chromosome"/>
</dbReference>
<gene>
    <name evidence="2" type="ORF">O0S08_01680</name>
</gene>
<dbReference type="EMBL" id="CP114040">
    <property type="protein sequence ID" value="WAS94845.1"/>
    <property type="molecule type" value="Genomic_DNA"/>
</dbReference>
<evidence type="ECO:0000313" key="3">
    <source>
        <dbReference type="Proteomes" id="UP001164459"/>
    </source>
</evidence>
<feature type="region of interest" description="Disordered" evidence="1">
    <location>
        <begin position="26"/>
        <end position="143"/>
    </location>
</feature>
<organism evidence="2 3">
    <name type="scientific">Nannocystis punicea</name>
    <dbReference type="NCBI Taxonomy" id="2995304"/>
    <lineage>
        <taxon>Bacteria</taxon>
        <taxon>Pseudomonadati</taxon>
        <taxon>Myxococcota</taxon>
        <taxon>Polyangia</taxon>
        <taxon>Nannocystales</taxon>
        <taxon>Nannocystaceae</taxon>
        <taxon>Nannocystis</taxon>
    </lineage>
</organism>
<accession>A0ABY7H6E9</accession>
<dbReference type="RefSeq" id="WP_269037180.1">
    <property type="nucleotide sequence ID" value="NZ_CP114040.1"/>
</dbReference>
<sequence length="226" mass="22799">MTKLPMIPALLSVALTGCPPVYTPGSASATDAEVDTTGDDVSHDTTSTGGHSPDVDKRPAPTAMSTGGTAPPATTATPEVSTSAAGGTESGSGSTSGDATSTTTADAPATTTAADSTTGTATTVTTTTDDSTTGTDTTAEDADKYGKCGWHSEKFYYACEKDGGTPGEVAPNNFKPIDCPMNLVAGNDCTEEMGPITNVGCCMPDGVLLYCEIVEMNKIVQIDCEK</sequence>
<proteinExistence type="predicted"/>
<name>A0ABY7H6E9_9BACT</name>
<reference evidence="2" key="1">
    <citation type="submission" date="2022-11" db="EMBL/GenBank/DDBJ databases">
        <title>Minimal conservation of predation-associated metabolite biosynthetic gene clusters underscores biosynthetic potential of Myxococcota including descriptions for ten novel species: Archangium lansinium sp. nov., Myxococcus landrumus sp. nov., Nannocystis bai.</title>
        <authorList>
            <person name="Ahearne A."/>
            <person name="Stevens C."/>
            <person name="Dowd S."/>
        </authorList>
    </citation>
    <scope>NUCLEOTIDE SEQUENCE</scope>
    <source>
        <strain evidence="2">Fl3</strain>
    </source>
</reference>
<evidence type="ECO:0000256" key="1">
    <source>
        <dbReference type="SAM" id="MobiDB-lite"/>
    </source>
</evidence>